<keyword evidence="2" id="KW-0732">Signal</keyword>
<evidence type="ECO:0000313" key="3">
    <source>
        <dbReference type="EMBL" id="KAF5392225.1"/>
    </source>
</evidence>
<feature type="chain" id="PRO_5034355187" evidence="2">
    <location>
        <begin position="26"/>
        <end position="261"/>
    </location>
</feature>
<gene>
    <name evidence="3" type="ORF">D9757_001590</name>
</gene>
<dbReference type="EMBL" id="JAACJN010000006">
    <property type="protein sequence ID" value="KAF5392225.1"/>
    <property type="molecule type" value="Genomic_DNA"/>
</dbReference>
<reference evidence="3 4" key="1">
    <citation type="journal article" date="2020" name="ISME J.">
        <title>Uncovering the hidden diversity of litter-decomposition mechanisms in mushroom-forming fungi.</title>
        <authorList>
            <person name="Floudas D."/>
            <person name="Bentzer J."/>
            <person name="Ahren D."/>
            <person name="Johansson T."/>
            <person name="Persson P."/>
            <person name="Tunlid A."/>
        </authorList>
    </citation>
    <scope>NUCLEOTIDE SEQUENCE [LARGE SCALE GENOMIC DNA]</scope>
    <source>
        <strain evidence="3 4">CBS 406.79</strain>
    </source>
</reference>
<organism evidence="3 4">
    <name type="scientific">Collybiopsis confluens</name>
    <dbReference type="NCBI Taxonomy" id="2823264"/>
    <lineage>
        <taxon>Eukaryota</taxon>
        <taxon>Fungi</taxon>
        <taxon>Dikarya</taxon>
        <taxon>Basidiomycota</taxon>
        <taxon>Agaricomycotina</taxon>
        <taxon>Agaricomycetes</taxon>
        <taxon>Agaricomycetidae</taxon>
        <taxon>Agaricales</taxon>
        <taxon>Marasmiineae</taxon>
        <taxon>Omphalotaceae</taxon>
        <taxon>Collybiopsis</taxon>
    </lineage>
</organism>
<feature type="transmembrane region" description="Helical" evidence="1">
    <location>
        <begin position="105"/>
        <end position="126"/>
    </location>
</feature>
<evidence type="ECO:0000313" key="4">
    <source>
        <dbReference type="Proteomes" id="UP000518752"/>
    </source>
</evidence>
<proteinExistence type="predicted"/>
<keyword evidence="4" id="KW-1185">Reference proteome</keyword>
<dbReference type="PANTHER" id="PTHR37919">
    <property type="entry name" value="PROTEIN CBG05606"/>
    <property type="match status" value="1"/>
</dbReference>
<name>A0A8H5MF66_9AGAR</name>
<keyword evidence="1" id="KW-0812">Transmembrane</keyword>
<sequence>MPGRRWISAWFILTAPLMLWDAGYCLMRPRSMVGGDLHWIWPVYEFYGKVDHVYGIKAFEDGEGFANAAGYTGSSMTLAKTVLYVSQEYFCGFCAIGHNALSGMLFYWILPNIAWITISVLIMYTLGGDILHGLNLANQAKSTSALSSSSSSKSTPSLASHPNSEIRTAATTMATMPTMNNSLGSSIPGVVGTNSSEDMNTSGRRGTLKFRAWWSKKKVELISGRQGGGGEDTGTVMLNEHEHDIHMLFTLFKGNVHGHRR</sequence>
<keyword evidence="1" id="KW-0472">Membrane</keyword>
<comment type="caution">
    <text evidence="3">The sequence shown here is derived from an EMBL/GenBank/DDBJ whole genome shotgun (WGS) entry which is preliminary data.</text>
</comment>
<evidence type="ECO:0000256" key="1">
    <source>
        <dbReference type="SAM" id="Phobius"/>
    </source>
</evidence>
<dbReference type="PANTHER" id="PTHR37919:SF2">
    <property type="entry name" value="EXPERA DOMAIN-CONTAINING PROTEIN"/>
    <property type="match status" value="1"/>
</dbReference>
<protein>
    <submittedName>
        <fullName evidence="3">Uncharacterized protein</fullName>
    </submittedName>
</protein>
<accession>A0A8H5MF66</accession>
<evidence type="ECO:0000256" key="2">
    <source>
        <dbReference type="SAM" id="SignalP"/>
    </source>
</evidence>
<dbReference type="OrthoDB" id="60858at2759"/>
<feature type="signal peptide" evidence="2">
    <location>
        <begin position="1"/>
        <end position="25"/>
    </location>
</feature>
<dbReference type="Proteomes" id="UP000518752">
    <property type="component" value="Unassembled WGS sequence"/>
</dbReference>
<keyword evidence="1" id="KW-1133">Transmembrane helix</keyword>
<dbReference type="AlphaFoldDB" id="A0A8H5MF66"/>